<dbReference type="PANTHER" id="PTHR41247:SF1">
    <property type="entry name" value="HTH-TYPE TRANSCRIPTIONAL REPRESSOR YCNK"/>
    <property type="match status" value="1"/>
</dbReference>
<dbReference type="EMBL" id="JAABNR010000018">
    <property type="protein sequence ID" value="NBZ89130.1"/>
    <property type="molecule type" value="Genomic_DNA"/>
</dbReference>
<dbReference type="InterPro" id="IPR008719">
    <property type="entry name" value="N2O_reductase_NosL"/>
</dbReference>
<comment type="caution">
    <text evidence="2">The sequence shown here is derived from an EMBL/GenBank/DDBJ whole genome shotgun (WGS) entry which is preliminary data.</text>
</comment>
<dbReference type="Proteomes" id="UP001193501">
    <property type="component" value="Unassembled WGS sequence"/>
</dbReference>
<feature type="compositionally biased region" description="Acidic residues" evidence="1">
    <location>
        <begin position="154"/>
        <end position="164"/>
    </location>
</feature>
<dbReference type="Gene3D" id="3.30.70.2060">
    <property type="match status" value="1"/>
</dbReference>
<name>A0AAE4YG81_9RHOB</name>
<protein>
    <submittedName>
        <fullName evidence="2">Copper resistance protein CopZ</fullName>
    </submittedName>
</protein>
<evidence type="ECO:0000313" key="2">
    <source>
        <dbReference type="EMBL" id="NBZ89130.1"/>
    </source>
</evidence>
<gene>
    <name evidence="2" type="ORF">GV832_16195</name>
</gene>
<accession>A0AAE4YG81</accession>
<dbReference type="PANTHER" id="PTHR41247">
    <property type="entry name" value="HTH-TYPE TRANSCRIPTIONAL REPRESSOR YCNK"/>
    <property type="match status" value="1"/>
</dbReference>
<evidence type="ECO:0000256" key="1">
    <source>
        <dbReference type="SAM" id="MobiDB-lite"/>
    </source>
</evidence>
<proteinExistence type="predicted"/>
<evidence type="ECO:0000313" key="3">
    <source>
        <dbReference type="Proteomes" id="UP001193501"/>
    </source>
</evidence>
<dbReference type="Gene3D" id="3.30.70.2050">
    <property type="match status" value="1"/>
</dbReference>
<keyword evidence="3" id="KW-1185">Reference proteome</keyword>
<sequence>MKRLALALLLLAACREEVPIPDPIAMTPDSIGFFCQMNIMDHGGPKAQVHLDTFPGQPLFFSQVRDALAYLRMPERDGVILATYVTDMGAADWDDPAHAPWVLAAKATYVVGSRRLGGMDQPEFIPFADPARAQAFAAEFGGKVLTLAELPIETEEAEAPEDPSDFAARLKSATEGN</sequence>
<reference evidence="2" key="1">
    <citation type="submission" date="2020-01" db="EMBL/GenBank/DDBJ databases">
        <authorList>
            <person name="Chen W.-M."/>
        </authorList>
    </citation>
    <scope>NUCLEOTIDE SEQUENCE</scope>
    <source>
        <strain evidence="2">CYK-10</strain>
    </source>
</reference>
<dbReference type="RefSeq" id="WP_168775933.1">
    <property type="nucleotide sequence ID" value="NZ_JAABNR010000018.1"/>
</dbReference>
<dbReference type="AlphaFoldDB" id="A0AAE4YG81"/>
<dbReference type="SUPFAM" id="SSF160387">
    <property type="entry name" value="NosL/MerB-like"/>
    <property type="match status" value="1"/>
</dbReference>
<organism evidence="2 3">
    <name type="scientific">Stagnihabitans tardus</name>
    <dbReference type="NCBI Taxonomy" id="2699202"/>
    <lineage>
        <taxon>Bacteria</taxon>
        <taxon>Pseudomonadati</taxon>
        <taxon>Pseudomonadota</taxon>
        <taxon>Alphaproteobacteria</taxon>
        <taxon>Rhodobacterales</taxon>
        <taxon>Paracoccaceae</taxon>
        <taxon>Stagnihabitans</taxon>
    </lineage>
</organism>
<dbReference type="Pfam" id="PF05573">
    <property type="entry name" value="NosL"/>
    <property type="match status" value="1"/>
</dbReference>
<feature type="region of interest" description="Disordered" evidence="1">
    <location>
        <begin position="154"/>
        <end position="177"/>
    </location>
</feature>